<evidence type="ECO:0000256" key="1">
    <source>
        <dbReference type="SAM" id="MobiDB-lite"/>
    </source>
</evidence>
<name>A0ABU7EWQ0_9TELE</name>
<keyword evidence="3" id="KW-1185">Reference proteome</keyword>
<dbReference type="InterPro" id="IPR024869">
    <property type="entry name" value="FAM20"/>
</dbReference>
<proteinExistence type="predicted"/>
<reference evidence="2 3" key="1">
    <citation type="submission" date="2021-06" db="EMBL/GenBank/DDBJ databases">
        <authorList>
            <person name="Palmer J.M."/>
        </authorList>
    </citation>
    <scope>NUCLEOTIDE SEQUENCE [LARGE SCALE GENOMIC DNA]</scope>
    <source>
        <strain evidence="2 3">CL_MEX2019</strain>
        <tissue evidence="2">Muscle</tissue>
    </source>
</reference>
<dbReference type="Proteomes" id="UP001352852">
    <property type="component" value="Unassembled WGS sequence"/>
</dbReference>
<comment type="caution">
    <text evidence="2">The sequence shown here is derived from an EMBL/GenBank/DDBJ whole genome shotgun (WGS) entry which is preliminary data.</text>
</comment>
<dbReference type="PANTHER" id="PTHR12450:SF25">
    <property type="entry name" value="FAM20 C-TERMINAL DOMAIN-CONTAINING PROTEIN"/>
    <property type="match status" value="1"/>
</dbReference>
<dbReference type="PANTHER" id="PTHR12450">
    <property type="entry name" value="DENTIN MATRIX PROTEIN 4 PROTEIN FAM20"/>
    <property type="match status" value="1"/>
</dbReference>
<organism evidence="2 3">
    <name type="scientific">Characodon lateralis</name>
    <dbReference type="NCBI Taxonomy" id="208331"/>
    <lineage>
        <taxon>Eukaryota</taxon>
        <taxon>Metazoa</taxon>
        <taxon>Chordata</taxon>
        <taxon>Craniata</taxon>
        <taxon>Vertebrata</taxon>
        <taxon>Euteleostomi</taxon>
        <taxon>Actinopterygii</taxon>
        <taxon>Neopterygii</taxon>
        <taxon>Teleostei</taxon>
        <taxon>Neoteleostei</taxon>
        <taxon>Acanthomorphata</taxon>
        <taxon>Ovalentaria</taxon>
        <taxon>Atherinomorphae</taxon>
        <taxon>Cyprinodontiformes</taxon>
        <taxon>Goodeidae</taxon>
        <taxon>Characodon</taxon>
    </lineage>
</organism>
<evidence type="ECO:0000313" key="3">
    <source>
        <dbReference type="Proteomes" id="UP001352852"/>
    </source>
</evidence>
<protein>
    <submittedName>
        <fullName evidence="2">Uncharacterized protein</fullName>
    </submittedName>
</protein>
<feature type="region of interest" description="Disordered" evidence="1">
    <location>
        <begin position="23"/>
        <end position="48"/>
    </location>
</feature>
<evidence type="ECO:0000313" key="2">
    <source>
        <dbReference type="EMBL" id="MED6291597.1"/>
    </source>
</evidence>
<accession>A0ABU7EWQ0</accession>
<dbReference type="EMBL" id="JAHUTJ010068462">
    <property type="protein sequence ID" value="MED6291597.1"/>
    <property type="molecule type" value="Genomic_DNA"/>
</dbReference>
<sequence length="114" mass="13269">MPRPAVPEDDWLMKVKPKVKPIERSSQMWESDTQDGYDDVQWNSSSSSQPPWLRFHLGITRWELYPHRDPNMELLTQQLATHRIVSTMQKSGGTQLKLVMSFSNYGQALLKPKK</sequence>
<gene>
    <name evidence="2" type="ORF">CHARACLAT_025226</name>
</gene>